<dbReference type="RefSeq" id="WP_246511049.1">
    <property type="nucleotide sequence ID" value="NZ_JACHJR010000001.1"/>
</dbReference>
<comment type="caution">
    <text evidence="9">The sequence shown here is derived from an EMBL/GenBank/DDBJ whole genome shotgun (WGS) entry which is preliminary data.</text>
</comment>
<sequence>MRTLRRFGLPRVAGNGGLVGASVIDSLGSGLVLAFVLVYFARTTELSLPVIGGALTLARLLAVPTAVTVGPLIDRWGARGLALAGNLISAAGYAGFLISHQVWQIVAAAWLAQVGAVTYWTSSTGLVVLAADGAERPRWFAMIHMLRNVGLGLGGALGAFLVGIGGTAGLRGVVVANAVSFLVAVVLLWRWRPTVRAVPAAARAGGGYRTVLRDRRYLLLVAINVSFVFSALILSLLLAVYITEGLHREAWIAGALLVLNGGQVALTQTVVSRWLERFRPTRVIAAACGINALAFGVFAVLADAPGWAVPAGLFLAMLLYTLAETAATPFSEELSVSLAPEQLRGRYLAVYQLSWTFGQTVAPGLLTLLLAGGASRPWLFLIGLSLAAVPALLLLERLTAARPVAEPALAA</sequence>
<feature type="transmembrane region" description="Helical" evidence="7">
    <location>
        <begin position="170"/>
        <end position="189"/>
    </location>
</feature>
<dbReference type="Pfam" id="PF07690">
    <property type="entry name" value="MFS_1"/>
    <property type="match status" value="1"/>
</dbReference>
<evidence type="ECO:0000313" key="9">
    <source>
        <dbReference type="EMBL" id="MBB4948333.1"/>
    </source>
</evidence>
<keyword evidence="6 7" id="KW-0472">Membrane</keyword>
<dbReference type="SUPFAM" id="SSF103473">
    <property type="entry name" value="MFS general substrate transporter"/>
    <property type="match status" value="1"/>
</dbReference>
<dbReference type="InterPro" id="IPR050171">
    <property type="entry name" value="MFS_Transporters"/>
</dbReference>
<organism evidence="9 10">
    <name type="scientific">Kitasatospora gansuensis</name>
    <dbReference type="NCBI Taxonomy" id="258050"/>
    <lineage>
        <taxon>Bacteria</taxon>
        <taxon>Bacillati</taxon>
        <taxon>Actinomycetota</taxon>
        <taxon>Actinomycetes</taxon>
        <taxon>Kitasatosporales</taxon>
        <taxon>Streptomycetaceae</taxon>
        <taxon>Kitasatospora</taxon>
    </lineage>
</organism>
<dbReference type="GO" id="GO:0022857">
    <property type="term" value="F:transmembrane transporter activity"/>
    <property type="evidence" value="ECO:0007669"/>
    <property type="project" value="InterPro"/>
</dbReference>
<evidence type="ECO:0000256" key="5">
    <source>
        <dbReference type="ARBA" id="ARBA00022989"/>
    </source>
</evidence>
<dbReference type="Proteomes" id="UP000573327">
    <property type="component" value="Unassembled WGS sequence"/>
</dbReference>
<feature type="transmembrane region" description="Helical" evidence="7">
    <location>
        <begin position="283"/>
        <end position="301"/>
    </location>
</feature>
<dbReference type="InterPro" id="IPR020846">
    <property type="entry name" value="MFS_dom"/>
</dbReference>
<evidence type="ECO:0000256" key="6">
    <source>
        <dbReference type="ARBA" id="ARBA00023136"/>
    </source>
</evidence>
<evidence type="ECO:0000256" key="2">
    <source>
        <dbReference type="ARBA" id="ARBA00022448"/>
    </source>
</evidence>
<dbReference type="Gene3D" id="1.20.1250.20">
    <property type="entry name" value="MFS general substrate transporter like domains"/>
    <property type="match status" value="1"/>
</dbReference>
<comment type="subcellular location">
    <subcellularLocation>
        <location evidence="1">Cell membrane</location>
        <topology evidence="1">Multi-pass membrane protein</topology>
    </subcellularLocation>
</comment>
<feature type="transmembrane region" description="Helical" evidence="7">
    <location>
        <begin position="145"/>
        <end position="164"/>
    </location>
</feature>
<dbReference type="InterPro" id="IPR036259">
    <property type="entry name" value="MFS_trans_sf"/>
</dbReference>
<evidence type="ECO:0000259" key="8">
    <source>
        <dbReference type="PROSITE" id="PS50850"/>
    </source>
</evidence>
<feature type="domain" description="Major facilitator superfamily (MFS) profile" evidence="8">
    <location>
        <begin position="14"/>
        <end position="402"/>
    </location>
</feature>
<dbReference type="PROSITE" id="PS50850">
    <property type="entry name" value="MFS"/>
    <property type="match status" value="1"/>
</dbReference>
<dbReference type="PANTHER" id="PTHR23517:SF2">
    <property type="entry name" value="MULTIDRUG RESISTANCE PROTEIN MDTH"/>
    <property type="match status" value="1"/>
</dbReference>
<protein>
    <submittedName>
        <fullName evidence="9">MFS family permease</fullName>
    </submittedName>
</protein>
<evidence type="ECO:0000256" key="1">
    <source>
        <dbReference type="ARBA" id="ARBA00004651"/>
    </source>
</evidence>
<feature type="transmembrane region" description="Helical" evidence="7">
    <location>
        <begin position="377"/>
        <end position="395"/>
    </location>
</feature>
<keyword evidence="5 7" id="KW-1133">Transmembrane helix</keyword>
<keyword evidence="3" id="KW-1003">Cell membrane</keyword>
<keyword evidence="10" id="KW-1185">Reference proteome</keyword>
<accession>A0A7W7SD86</accession>
<dbReference type="InterPro" id="IPR011701">
    <property type="entry name" value="MFS"/>
</dbReference>
<evidence type="ECO:0000256" key="7">
    <source>
        <dbReference type="SAM" id="Phobius"/>
    </source>
</evidence>
<proteinExistence type="predicted"/>
<feature type="transmembrane region" description="Helical" evidence="7">
    <location>
        <begin position="81"/>
        <end position="103"/>
    </location>
</feature>
<feature type="transmembrane region" description="Helical" evidence="7">
    <location>
        <begin position="12"/>
        <end position="40"/>
    </location>
</feature>
<dbReference type="GO" id="GO:0005886">
    <property type="term" value="C:plasma membrane"/>
    <property type="evidence" value="ECO:0007669"/>
    <property type="project" value="UniProtKB-SubCell"/>
</dbReference>
<dbReference type="EMBL" id="JACHJR010000001">
    <property type="protein sequence ID" value="MBB4948333.1"/>
    <property type="molecule type" value="Genomic_DNA"/>
</dbReference>
<evidence type="ECO:0000256" key="4">
    <source>
        <dbReference type="ARBA" id="ARBA00022692"/>
    </source>
</evidence>
<feature type="transmembrane region" description="Helical" evidence="7">
    <location>
        <begin position="109"/>
        <end position="133"/>
    </location>
</feature>
<name>A0A7W7SD86_9ACTN</name>
<evidence type="ECO:0000313" key="10">
    <source>
        <dbReference type="Proteomes" id="UP000573327"/>
    </source>
</evidence>
<gene>
    <name evidence="9" type="ORF">F4556_003868</name>
</gene>
<feature type="transmembrane region" description="Helical" evidence="7">
    <location>
        <begin position="217"/>
        <end position="238"/>
    </location>
</feature>
<keyword evidence="2" id="KW-0813">Transport</keyword>
<keyword evidence="4 7" id="KW-0812">Transmembrane</keyword>
<feature type="transmembrane region" description="Helical" evidence="7">
    <location>
        <begin position="250"/>
        <end position="271"/>
    </location>
</feature>
<reference evidence="9 10" key="1">
    <citation type="submission" date="2020-08" db="EMBL/GenBank/DDBJ databases">
        <title>Sequencing the genomes of 1000 actinobacteria strains.</title>
        <authorList>
            <person name="Klenk H.-P."/>
        </authorList>
    </citation>
    <scope>NUCLEOTIDE SEQUENCE [LARGE SCALE GENOMIC DNA]</scope>
    <source>
        <strain evidence="9 10">DSM 44786</strain>
    </source>
</reference>
<dbReference type="PANTHER" id="PTHR23517">
    <property type="entry name" value="RESISTANCE PROTEIN MDTM, PUTATIVE-RELATED-RELATED"/>
    <property type="match status" value="1"/>
</dbReference>
<evidence type="ECO:0000256" key="3">
    <source>
        <dbReference type="ARBA" id="ARBA00022475"/>
    </source>
</evidence>
<dbReference type="AlphaFoldDB" id="A0A7W7SD86"/>
<feature type="transmembrane region" description="Helical" evidence="7">
    <location>
        <begin position="46"/>
        <end position="69"/>
    </location>
</feature>